<organism evidence="2 3">
    <name type="scientific">Diaphorina citri</name>
    <name type="common">Asian citrus psyllid</name>
    <dbReference type="NCBI Taxonomy" id="121845"/>
    <lineage>
        <taxon>Eukaryota</taxon>
        <taxon>Metazoa</taxon>
        <taxon>Ecdysozoa</taxon>
        <taxon>Arthropoda</taxon>
        <taxon>Hexapoda</taxon>
        <taxon>Insecta</taxon>
        <taxon>Pterygota</taxon>
        <taxon>Neoptera</taxon>
        <taxon>Paraneoptera</taxon>
        <taxon>Hemiptera</taxon>
        <taxon>Sternorrhyncha</taxon>
        <taxon>Psylloidea</taxon>
        <taxon>Psyllidae</taxon>
        <taxon>Diaphorininae</taxon>
        <taxon>Diaphorina</taxon>
    </lineage>
</organism>
<dbReference type="KEGG" id="dci:103523993"/>
<protein>
    <submittedName>
        <fullName evidence="3">Saposin-like protein 11</fullName>
    </submittedName>
</protein>
<dbReference type="Proteomes" id="UP000079169">
    <property type="component" value="Unplaced"/>
</dbReference>
<evidence type="ECO:0000313" key="2">
    <source>
        <dbReference type="Proteomes" id="UP000079169"/>
    </source>
</evidence>
<feature type="non-terminal residue" evidence="3">
    <location>
        <position position="148"/>
    </location>
</feature>
<reference evidence="3" key="1">
    <citation type="submission" date="2025-08" db="UniProtKB">
        <authorList>
            <consortium name="RefSeq"/>
        </authorList>
    </citation>
    <scope>IDENTIFICATION</scope>
</reference>
<dbReference type="RefSeq" id="XP_008487223.1">
    <property type="nucleotide sequence ID" value="XM_008489001.3"/>
</dbReference>
<feature type="region of interest" description="Disordered" evidence="1">
    <location>
        <begin position="77"/>
        <end position="148"/>
    </location>
</feature>
<dbReference type="PaxDb" id="121845-A0A1S3DUD4"/>
<feature type="compositionally biased region" description="Low complexity" evidence="1">
    <location>
        <begin position="79"/>
        <end position="148"/>
    </location>
</feature>
<evidence type="ECO:0000256" key="1">
    <source>
        <dbReference type="SAM" id="MobiDB-lite"/>
    </source>
</evidence>
<name>A0A1S3DUD4_DIACI</name>
<keyword evidence="2" id="KW-1185">Reference proteome</keyword>
<dbReference type="AlphaFoldDB" id="A0A1S3DUD4"/>
<dbReference type="GeneID" id="103523993"/>
<sequence length="148" mass="16118">MAKRMDTLSQIKKAPKHKKIKTVWSVIKEHSKSNRAKIRETYKLKHNNKTVTNPSDIANIFNDFWVNIVSRIIPDQQNTPSISSTMPSSHSTSSIPSTIPLSHSTSSIPSTIPPSQSTSSIPSTIPSSQVTSSIPSTIPSSHSTSSIP</sequence>
<gene>
    <name evidence="3" type="primary">LOC103523993</name>
</gene>
<accession>A0A1S3DUD4</accession>
<evidence type="ECO:0000313" key="3">
    <source>
        <dbReference type="RefSeq" id="XP_008487223.1"/>
    </source>
</evidence>
<proteinExistence type="predicted"/>